<sequence>MDKKSCYDSVVEEKENKKVDDEASGDNEVCATLKSDADHSKVKAEKHQTAQLFDTLQKDLE</sequence>
<dbReference type="RefSeq" id="WP_344702498.1">
    <property type="nucleotide sequence ID" value="NZ_BAAAZT010000029.1"/>
</dbReference>
<dbReference type="EMBL" id="BAAAZT010000029">
    <property type="protein sequence ID" value="GAA3899715.1"/>
    <property type="molecule type" value="Genomic_DNA"/>
</dbReference>
<organism evidence="2 3">
    <name type="scientific">Halomonas cibimaris</name>
    <dbReference type="NCBI Taxonomy" id="657012"/>
    <lineage>
        <taxon>Bacteria</taxon>
        <taxon>Pseudomonadati</taxon>
        <taxon>Pseudomonadota</taxon>
        <taxon>Gammaproteobacteria</taxon>
        <taxon>Oceanospirillales</taxon>
        <taxon>Halomonadaceae</taxon>
        <taxon>Halomonas</taxon>
    </lineage>
</organism>
<evidence type="ECO:0000313" key="2">
    <source>
        <dbReference type="EMBL" id="GAA3899715.1"/>
    </source>
</evidence>
<evidence type="ECO:0000313" key="3">
    <source>
        <dbReference type="Proteomes" id="UP001500133"/>
    </source>
</evidence>
<accession>A0ABP7LDB3</accession>
<feature type="compositionally biased region" description="Basic and acidic residues" evidence="1">
    <location>
        <begin position="1"/>
        <end position="21"/>
    </location>
</feature>
<protein>
    <submittedName>
        <fullName evidence="2">Uncharacterized protein</fullName>
    </submittedName>
</protein>
<gene>
    <name evidence="2" type="ORF">GCM10022228_07740</name>
</gene>
<keyword evidence="3" id="KW-1185">Reference proteome</keyword>
<comment type="caution">
    <text evidence="2">The sequence shown here is derived from an EMBL/GenBank/DDBJ whole genome shotgun (WGS) entry which is preliminary data.</text>
</comment>
<reference evidence="3" key="1">
    <citation type="journal article" date="2019" name="Int. J. Syst. Evol. Microbiol.">
        <title>The Global Catalogue of Microorganisms (GCM) 10K type strain sequencing project: providing services to taxonomists for standard genome sequencing and annotation.</title>
        <authorList>
            <consortium name="The Broad Institute Genomics Platform"/>
            <consortium name="The Broad Institute Genome Sequencing Center for Infectious Disease"/>
            <person name="Wu L."/>
            <person name="Ma J."/>
        </authorList>
    </citation>
    <scope>NUCLEOTIDE SEQUENCE [LARGE SCALE GENOMIC DNA]</scope>
    <source>
        <strain evidence="3">JCM 16914</strain>
    </source>
</reference>
<evidence type="ECO:0000256" key="1">
    <source>
        <dbReference type="SAM" id="MobiDB-lite"/>
    </source>
</evidence>
<feature type="region of interest" description="Disordered" evidence="1">
    <location>
        <begin position="1"/>
        <end position="26"/>
    </location>
</feature>
<proteinExistence type="predicted"/>
<dbReference type="Proteomes" id="UP001500133">
    <property type="component" value="Unassembled WGS sequence"/>
</dbReference>
<name>A0ABP7LDB3_9GAMM</name>